<protein>
    <submittedName>
        <fullName evidence="2">Os08g0396301 protein</fullName>
    </submittedName>
</protein>
<name>A0A0P0XFN2_ORYSJ</name>
<dbReference type="Proteomes" id="UP000059680">
    <property type="component" value="Chromosome 8"/>
</dbReference>
<proteinExistence type="predicted"/>
<feature type="region of interest" description="Disordered" evidence="1">
    <location>
        <begin position="1"/>
        <end position="69"/>
    </location>
</feature>
<evidence type="ECO:0000313" key="3">
    <source>
        <dbReference type="Proteomes" id="UP000059680"/>
    </source>
</evidence>
<evidence type="ECO:0000313" key="2">
    <source>
        <dbReference type="EMBL" id="BAT05309.1"/>
    </source>
</evidence>
<dbReference type="AlphaFoldDB" id="A0A0P0XFN2"/>
<evidence type="ECO:0000256" key="1">
    <source>
        <dbReference type="SAM" id="MobiDB-lite"/>
    </source>
</evidence>
<accession>A0A0P0XFN2</accession>
<feature type="compositionally biased region" description="Basic and acidic residues" evidence="1">
    <location>
        <begin position="59"/>
        <end position="68"/>
    </location>
</feature>
<reference evidence="2 3" key="3">
    <citation type="journal article" date="2013" name="Rice">
        <title>Improvement of the Oryza sativa Nipponbare reference genome using next generation sequence and optical map data.</title>
        <authorList>
            <person name="Kawahara Y."/>
            <person name="de la Bastide M."/>
            <person name="Hamilton J.P."/>
            <person name="Kanamori H."/>
            <person name="McCombie W.R."/>
            <person name="Ouyang S."/>
            <person name="Schwartz D.C."/>
            <person name="Tanaka T."/>
            <person name="Wu J."/>
            <person name="Zhou S."/>
            <person name="Childs K.L."/>
            <person name="Davidson R.M."/>
            <person name="Lin H."/>
            <person name="Quesada-Ocampo L."/>
            <person name="Vaillancourt B."/>
            <person name="Sakai H."/>
            <person name="Lee S.S."/>
            <person name="Kim J."/>
            <person name="Numa H."/>
            <person name="Itoh T."/>
            <person name="Buell C.R."/>
            <person name="Matsumoto T."/>
        </authorList>
    </citation>
    <scope>NUCLEOTIDE SEQUENCE [LARGE SCALE GENOMIC DNA]</scope>
    <source>
        <strain evidence="3">cv. Nipponbare</strain>
    </source>
</reference>
<dbReference type="EMBL" id="AP014964">
    <property type="protein sequence ID" value="BAT05309.1"/>
    <property type="molecule type" value="Genomic_DNA"/>
</dbReference>
<sequence length="86" mass="8984">MRDDDSSTCGKPADGGGEAATRDDGADTMMTTPAGKPADGAEAAMRDDDTSGCGSGQRMKVESRRPEGRPAAAPFFFIRCDFFTGE</sequence>
<reference evidence="2 3" key="2">
    <citation type="journal article" date="2013" name="Plant Cell Physiol.">
        <title>Rice Annotation Project Database (RAP-DB): an integrative and interactive database for rice genomics.</title>
        <authorList>
            <person name="Sakai H."/>
            <person name="Lee S.S."/>
            <person name="Tanaka T."/>
            <person name="Numa H."/>
            <person name="Kim J."/>
            <person name="Kawahara Y."/>
            <person name="Wakimoto H."/>
            <person name="Yang C.C."/>
            <person name="Iwamoto M."/>
            <person name="Abe T."/>
            <person name="Yamada Y."/>
            <person name="Muto A."/>
            <person name="Inokuchi H."/>
            <person name="Ikemura T."/>
            <person name="Matsumoto T."/>
            <person name="Sasaki T."/>
            <person name="Itoh T."/>
        </authorList>
    </citation>
    <scope>NUCLEOTIDE SEQUENCE [LARGE SCALE GENOMIC DNA]</scope>
    <source>
        <strain evidence="3">cv. Nipponbare</strain>
    </source>
</reference>
<keyword evidence="3" id="KW-1185">Reference proteome</keyword>
<dbReference type="PaxDb" id="39947-A0A0P0XFN2"/>
<reference evidence="3" key="1">
    <citation type="journal article" date="2005" name="Nature">
        <title>The map-based sequence of the rice genome.</title>
        <authorList>
            <consortium name="International rice genome sequencing project (IRGSP)"/>
            <person name="Matsumoto T."/>
            <person name="Wu J."/>
            <person name="Kanamori H."/>
            <person name="Katayose Y."/>
            <person name="Fujisawa M."/>
            <person name="Namiki N."/>
            <person name="Mizuno H."/>
            <person name="Yamamoto K."/>
            <person name="Antonio B.A."/>
            <person name="Baba T."/>
            <person name="Sakata K."/>
            <person name="Nagamura Y."/>
            <person name="Aoki H."/>
            <person name="Arikawa K."/>
            <person name="Arita K."/>
            <person name="Bito T."/>
            <person name="Chiden Y."/>
            <person name="Fujitsuka N."/>
            <person name="Fukunaka R."/>
            <person name="Hamada M."/>
            <person name="Harada C."/>
            <person name="Hayashi A."/>
            <person name="Hijishita S."/>
            <person name="Honda M."/>
            <person name="Hosokawa S."/>
            <person name="Ichikawa Y."/>
            <person name="Idonuma A."/>
            <person name="Iijima M."/>
            <person name="Ikeda M."/>
            <person name="Ikeno M."/>
            <person name="Ito K."/>
            <person name="Ito S."/>
            <person name="Ito T."/>
            <person name="Ito Y."/>
            <person name="Ito Y."/>
            <person name="Iwabuchi A."/>
            <person name="Kamiya K."/>
            <person name="Karasawa W."/>
            <person name="Kurita K."/>
            <person name="Katagiri S."/>
            <person name="Kikuta A."/>
            <person name="Kobayashi H."/>
            <person name="Kobayashi N."/>
            <person name="Machita K."/>
            <person name="Maehara T."/>
            <person name="Masukawa M."/>
            <person name="Mizubayashi T."/>
            <person name="Mukai Y."/>
            <person name="Nagasaki H."/>
            <person name="Nagata Y."/>
            <person name="Naito S."/>
            <person name="Nakashima M."/>
            <person name="Nakama Y."/>
            <person name="Nakamichi Y."/>
            <person name="Nakamura M."/>
            <person name="Meguro A."/>
            <person name="Negishi M."/>
            <person name="Ohta I."/>
            <person name="Ohta T."/>
            <person name="Okamoto M."/>
            <person name="Ono N."/>
            <person name="Saji S."/>
            <person name="Sakaguchi M."/>
            <person name="Sakai K."/>
            <person name="Shibata M."/>
            <person name="Shimokawa T."/>
            <person name="Song J."/>
            <person name="Takazaki Y."/>
            <person name="Terasawa K."/>
            <person name="Tsugane M."/>
            <person name="Tsuji K."/>
            <person name="Ueda S."/>
            <person name="Waki K."/>
            <person name="Yamagata H."/>
            <person name="Yamamoto M."/>
            <person name="Yamamoto S."/>
            <person name="Yamane H."/>
            <person name="Yoshiki S."/>
            <person name="Yoshihara R."/>
            <person name="Yukawa K."/>
            <person name="Zhong H."/>
            <person name="Yano M."/>
            <person name="Yuan Q."/>
            <person name="Ouyang S."/>
            <person name="Liu J."/>
            <person name="Jones K.M."/>
            <person name="Gansberger K."/>
            <person name="Moffat K."/>
            <person name="Hill J."/>
            <person name="Bera J."/>
            <person name="Fadrosh D."/>
            <person name="Jin S."/>
            <person name="Johri S."/>
            <person name="Kim M."/>
            <person name="Overton L."/>
            <person name="Reardon M."/>
            <person name="Tsitrin T."/>
            <person name="Vuong H."/>
            <person name="Weaver B."/>
            <person name="Ciecko A."/>
            <person name="Tallon L."/>
            <person name="Jackson J."/>
            <person name="Pai G."/>
            <person name="Aken S.V."/>
            <person name="Utterback T."/>
            <person name="Reidmuller S."/>
            <person name="Feldblyum T."/>
            <person name="Hsiao J."/>
            <person name="Zismann V."/>
            <person name="Iobst S."/>
            <person name="de Vazeille A.R."/>
            <person name="Buell C.R."/>
            <person name="Ying K."/>
            <person name="Li Y."/>
            <person name="Lu T."/>
            <person name="Huang Y."/>
            <person name="Zhao Q."/>
            <person name="Feng Q."/>
            <person name="Zhang L."/>
            <person name="Zhu J."/>
            <person name="Weng Q."/>
            <person name="Mu J."/>
            <person name="Lu Y."/>
            <person name="Fan D."/>
            <person name="Liu Y."/>
            <person name="Guan J."/>
            <person name="Zhang Y."/>
            <person name="Yu S."/>
            <person name="Liu X."/>
            <person name="Zhang Y."/>
            <person name="Hong G."/>
            <person name="Han B."/>
            <person name="Choisne N."/>
            <person name="Demange N."/>
            <person name="Orjeda G."/>
            <person name="Samain S."/>
            <person name="Cattolico L."/>
            <person name="Pelletier E."/>
            <person name="Couloux A."/>
            <person name="Segurens B."/>
            <person name="Wincker P."/>
            <person name="D'Hont A."/>
            <person name="Scarpelli C."/>
            <person name="Weissenbach J."/>
            <person name="Salanoubat M."/>
            <person name="Quetier F."/>
            <person name="Yu Y."/>
            <person name="Kim H.R."/>
            <person name="Rambo T."/>
            <person name="Currie J."/>
            <person name="Collura K."/>
            <person name="Luo M."/>
            <person name="Yang T."/>
            <person name="Ammiraju J.S.S."/>
            <person name="Engler F."/>
            <person name="Soderlund C."/>
            <person name="Wing R.A."/>
            <person name="Palmer L.E."/>
            <person name="de la Bastide M."/>
            <person name="Spiegel L."/>
            <person name="Nascimento L."/>
            <person name="Zutavern T."/>
            <person name="O'Shaughnessy A."/>
            <person name="Dike S."/>
            <person name="Dedhia N."/>
            <person name="Preston R."/>
            <person name="Balija V."/>
            <person name="McCombie W.R."/>
            <person name="Chow T."/>
            <person name="Chen H."/>
            <person name="Chung M."/>
            <person name="Chen C."/>
            <person name="Shaw J."/>
            <person name="Wu H."/>
            <person name="Hsiao K."/>
            <person name="Chao Y."/>
            <person name="Chu M."/>
            <person name="Cheng C."/>
            <person name="Hour A."/>
            <person name="Lee P."/>
            <person name="Lin S."/>
            <person name="Lin Y."/>
            <person name="Liou J."/>
            <person name="Liu S."/>
            <person name="Hsing Y."/>
            <person name="Raghuvanshi S."/>
            <person name="Mohanty A."/>
            <person name="Bharti A.K."/>
            <person name="Gaur A."/>
            <person name="Gupta V."/>
            <person name="Kumar D."/>
            <person name="Ravi V."/>
            <person name="Vij S."/>
            <person name="Kapur A."/>
            <person name="Khurana P."/>
            <person name="Khurana P."/>
            <person name="Khurana J.P."/>
            <person name="Tyagi A.K."/>
            <person name="Gaikwad K."/>
            <person name="Singh A."/>
            <person name="Dalal V."/>
            <person name="Srivastava S."/>
            <person name="Dixit A."/>
            <person name="Pal A.K."/>
            <person name="Ghazi I.A."/>
            <person name="Yadav M."/>
            <person name="Pandit A."/>
            <person name="Bhargava A."/>
            <person name="Sureshbabu K."/>
            <person name="Batra K."/>
            <person name="Sharma T.R."/>
            <person name="Mohapatra T."/>
            <person name="Singh N.K."/>
            <person name="Messing J."/>
            <person name="Nelson A.B."/>
            <person name="Fuks G."/>
            <person name="Kavchok S."/>
            <person name="Keizer G."/>
            <person name="Linton E."/>
            <person name="Llaca V."/>
            <person name="Song R."/>
            <person name="Tanyolac B."/>
            <person name="Young S."/>
            <person name="Ho-Il K."/>
            <person name="Hahn J.H."/>
            <person name="Sangsakoo G."/>
            <person name="Vanavichit A."/>
            <person name="de Mattos Luiz.A.T."/>
            <person name="Zimmer P.D."/>
            <person name="Malone G."/>
            <person name="Dellagostin O."/>
            <person name="de Oliveira A.C."/>
            <person name="Bevan M."/>
            <person name="Bancroft I."/>
            <person name="Minx P."/>
            <person name="Cordum H."/>
            <person name="Wilson R."/>
            <person name="Cheng Z."/>
            <person name="Jin W."/>
            <person name="Jiang J."/>
            <person name="Leong S.A."/>
            <person name="Iwama H."/>
            <person name="Gojobori T."/>
            <person name="Itoh T."/>
            <person name="Niimura Y."/>
            <person name="Fujii Y."/>
            <person name="Habara T."/>
            <person name="Sakai H."/>
            <person name="Sato Y."/>
            <person name="Wilson G."/>
            <person name="Kumar K."/>
            <person name="McCouch S."/>
            <person name="Juretic N."/>
            <person name="Hoen D."/>
            <person name="Wright S."/>
            <person name="Bruskiewich R."/>
            <person name="Bureau T."/>
            <person name="Miyao A."/>
            <person name="Hirochika H."/>
            <person name="Nishikawa T."/>
            <person name="Kadowaki K."/>
            <person name="Sugiura M."/>
            <person name="Burr B."/>
            <person name="Sasaki T."/>
        </authorList>
    </citation>
    <scope>NUCLEOTIDE SEQUENCE [LARGE SCALE GENOMIC DNA]</scope>
    <source>
        <strain evidence="3">cv. Nipponbare</strain>
    </source>
</reference>
<gene>
    <name evidence="2" type="ordered locus">Os08g0396301</name>
    <name evidence="2" type="ORF">OSNPB_080396301</name>
</gene>
<dbReference type="InParanoid" id="A0A0P0XFN2"/>
<organism evidence="2 3">
    <name type="scientific">Oryza sativa subsp. japonica</name>
    <name type="common">Rice</name>
    <dbReference type="NCBI Taxonomy" id="39947"/>
    <lineage>
        <taxon>Eukaryota</taxon>
        <taxon>Viridiplantae</taxon>
        <taxon>Streptophyta</taxon>
        <taxon>Embryophyta</taxon>
        <taxon>Tracheophyta</taxon>
        <taxon>Spermatophyta</taxon>
        <taxon>Magnoliopsida</taxon>
        <taxon>Liliopsida</taxon>
        <taxon>Poales</taxon>
        <taxon>Poaceae</taxon>
        <taxon>BOP clade</taxon>
        <taxon>Oryzoideae</taxon>
        <taxon>Oryzeae</taxon>
        <taxon>Oryzinae</taxon>
        <taxon>Oryza</taxon>
        <taxon>Oryza sativa</taxon>
    </lineage>
</organism>